<comment type="caution">
    <text evidence="1">The sequence shown here is derived from an EMBL/GenBank/DDBJ whole genome shotgun (WGS) entry which is preliminary data.</text>
</comment>
<keyword evidence="2" id="KW-1185">Reference proteome</keyword>
<name>A0ACC8XE64_9FIRM</name>
<dbReference type="Proteomes" id="UP000188637">
    <property type="component" value="Unassembled WGS sequence"/>
</dbReference>
<gene>
    <name evidence="1" type="ORF">AN640_08220</name>
</gene>
<sequence length="269" mass="30511">MLAKIGKIIAINVVALLFLFPFLFLLMNTFKGKMEILKNPLAFPTEWSLDNYIEAFEEMNYINSITNSIIITVIGVIVLNVFGAMMAFYLARFKTKANSIIYLVMTATMLIPFQTLMIPFVSIYGNLGMLNNRWILIYFYLGFGISLSTFIYHGFVNKLSISLDESASIEGASKFAIFWKIIFPQLKPITATLTVLNVLWLWNDYLLPSLVLVNKDRTLPLNTYSFFGKYTSEYGLAMSGLVLSILPVIIFYLFMQKHIVSGITEGAVK</sequence>
<accession>A0ACC8XE64</accession>
<evidence type="ECO:0000313" key="1">
    <source>
        <dbReference type="EMBL" id="ONI41107.1"/>
    </source>
</evidence>
<reference evidence="1" key="1">
    <citation type="submission" date="2016-08" db="EMBL/GenBank/DDBJ databases">
        <authorList>
            <person name="Ngugi D.K."/>
            <person name="Miyake S."/>
            <person name="Stingl U."/>
        </authorList>
    </citation>
    <scope>NUCLEOTIDE SEQUENCE</scope>
    <source>
        <strain evidence="1">SCG-D08WGA-EpuloA1</strain>
    </source>
</reference>
<organism evidence="1 2">
    <name type="scientific">Candidatus Epulonipiscium fishelsonii</name>
    <dbReference type="NCBI Taxonomy" id="77094"/>
    <lineage>
        <taxon>Bacteria</taxon>
        <taxon>Bacillati</taxon>
        <taxon>Bacillota</taxon>
        <taxon>Clostridia</taxon>
        <taxon>Lachnospirales</taxon>
        <taxon>Lachnospiraceae</taxon>
        <taxon>Candidatus Epulonipiscium</taxon>
    </lineage>
</organism>
<protein>
    <submittedName>
        <fullName evidence="1">Sugar ABC transporter permease</fullName>
    </submittedName>
</protein>
<proteinExistence type="predicted"/>
<evidence type="ECO:0000313" key="2">
    <source>
        <dbReference type="Proteomes" id="UP000188637"/>
    </source>
</evidence>
<dbReference type="EMBL" id="LJHD01000225">
    <property type="protein sequence ID" value="ONI41107.1"/>
    <property type="molecule type" value="Genomic_DNA"/>
</dbReference>